<accession>A0A317E5H2</accession>
<evidence type="ECO:0000256" key="2">
    <source>
        <dbReference type="ARBA" id="ARBA00022989"/>
    </source>
</evidence>
<dbReference type="RefSeq" id="WP_109920486.1">
    <property type="nucleotide sequence ID" value="NZ_QGLF01000002.1"/>
</dbReference>
<reference evidence="7" key="1">
    <citation type="submission" date="2018-05" db="EMBL/GenBank/DDBJ databases">
        <title>Zavarzinia sp. HR-AS.</title>
        <authorList>
            <person name="Lee Y."/>
            <person name="Jeon C.O."/>
        </authorList>
    </citation>
    <scope>NUCLEOTIDE SEQUENCE [LARGE SCALE GENOMIC DNA]</scope>
    <source>
        <strain evidence="7">DSM 1231</strain>
    </source>
</reference>
<keyword evidence="7" id="KW-1185">Reference proteome</keyword>
<dbReference type="InterPro" id="IPR036259">
    <property type="entry name" value="MFS_trans_sf"/>
</dbReference>
<feature type="transmembrane region" description="Helical" evidence="4">
    <location>
        <begin position="119"/>
        <end position="138"/>
    </location>
</feature>
<evidence type="ECO:0000313" key="7">
    <source>
        <dbReference type="Proteomes" id="UP000246077"/>
    </source>
</evidence>
<dbReference type="SUPFAM" id="SSF103473">
    <property type="entry name" value="MFS general substrate transporter"/>
    <property type="match status" value="1"/>
</dbReference>
<name>A0A317E5H2_9PROT</name>
<dbReference type="InterPro" id="IPR020846">
    <property type="entry name" value="MFS_dom"/>
</dbReference>
<dbReference type="EMBL" id="QGLF01000002">
    <property type="protein sequence ID" value="PWR21842.1"/>
    <property type="molecule type" value="Genomic_DNA"/>
</dbReference>
<keyword evidence="1 4" id="KW-0812">Transmembrane</keyword>
<dbReference type="PROSITE" id="PS50850">
    <property type="entry name" value="MFS"/>
    <property type="match status" value="1"/>
</dbReference>
<evidence type="ECO:0000313" key="6">
    <source>
        <dbReference type="EMBL" id="PWR21842.1"/>
    </source>
</evidence>
<dbReference type="PANTHER" id="PTHR23537">
    <property type="match status" value="1"/>
</dbReference>
<protein>
    <submittedName>
        <fullName evidence="6">MFS transporter</fullName>
    </submittedName>
</protein>
<feature type="transmembrane region" description="Helical" evidence="4">
    <location>
        <begin position="21"/>
        <end position="43"/>
    </location>
</feature>
<comment type="caution">
    <text evidence="6">The sequence shown here is derived from an EMBL/GenBank/DDBJ whole genome shotgun (WGS) entry which is preliminary data.</text>
</comment>
<feature type="transmembrane region" description="Helical" evidence="4">
    <location>
        <begin position="220"/>
        <end position="243"/>
    </location>
</feature>
<feature type="transmembrane region" description="Helical" evidence="4">
    <location>
        <begin position="55"/>
        <end position="76"/>
    </location>
</feature>
<dbReference type="Pfam" id="PF06779">
    <property type="entry name" value="MFS_4"/>
    <property type="match status" value="1"/>
</dbReference>
<feature type="transmembrane region" description="Helical" evidence="4">
    <location>
        <begin position="283"/>
        <end position="302"/>
    </location>
</feature>
<dbReference type="Proteomes" id="UP000246077">
    <property type="component" value="Unassembled WGS sequence"/>
</dbReference>
<dbReference type="GO" id="GO:0005886">
    <property type="term" value="C:plasma membrane"/>
    <property type="evidence" value="ECO:0007669"/>
    <property type="project" value="TreeGrafter"/>
</dbReference>
<feature type="transmembrane region" description="Helical" evidence="4">
    <location>
        <begin position="308"/>
        <end position="327"/>
    </location>
</feature>
<feature type="transmembrane region" description="Helical" evidence="4">
    <location>
        <begin position="88"/>
        <end position="107"/>
    </location>
</feature>
<feature type="domain" description="Major facilitator superfamily (MFS) profile" evidence="5">
    <location>
        <begin position="22"/>
        <end position="397"/>
    </location>
</feature>
<feature type="transmembrane region" description="Helical" evidence="4">
    <location>
        <begin position="177"/>
        <end position="199"/>
    </location>
</feature>
<dbReference type="Gene3D" id="1.20.1250.20">
    <property type="entry name" value="MFS general substrate transporter like domains"/>
    <property type="match status" value="1"/>
</dbReference>
<sequence length="397" mass="39852">MGGTTPAAVPGTAAFAHDLRLVLALAMASAIALGVSRFAYALILPDMRDDLGWSYALAGWLNASNAIGYLLGALVAPRAIVARGAFGMTVAGAVACALGVLACALVRDAVLLNGARLLSGLGGAFAFVGGGVLAAGIAQRHGRRGILLLGIFYAGPGLGIILSGLIVPVLLSLGRGGWQWAWVALALLCLPMIAALAAAKRAGGGQATLAGGRARLLPMLPMLAGYFCFGAGYIAYMTFMFAFVRGQGAGLGFQVGFWLAIGAGMLLSPFLWSGLLARLRHGFGFAGMNAVTGLGALLPLLVGGPLALVLSGLCFGSAIMTVVATTTQFVRRNLPPAAITAGIGAFTIAFGLGQSLGPVLSGAVTDALGTVSAGLWGSALALFGAVALGLAQRDLRS</sequence>
<evidence type="ECO:0000256" key="4">
    <source>
        <dbReference type="SAM" id="Phobius"/>
    </source>
</evidence>
<keyword evidence="2 4" id="KW-1133">Transmembrane helix</keyword>
<dbReference type="InterPro" id="IPR010645">
    <property type="entry name" value="MFS_4"/>
</dbReference>
<evidence type="ECO:0000256" key="3">
    <source>
        <dbReference type="ARBA" id="ARBA00023136"/>
    </source>
</evidence>
<keyword evidence="3 4" id="KW-0472">Membrane</keyword>
<proteinExistence type="predicted"/>
<feature type="transmembrane region" description="Helical" evidence="4">
    <location>
        <begin position="334"/>
        <end position="353"/>
    </location>
</feature>
<dbReference type="PANTHER" id="PTHR23537:SF1">
    <property type="entry name" value="SUGAR TRANSPORTER"/>
    <property type="match status" value="1"/>
</dbReference>
<evidence type="ECO:0000259" key="5">
    <source>
        <dbReference type="PROSITE" id="PS50850"/>
    </source>
</evidence>
<dbReference type="AlphaFoldDB" id="A0A317E5H2"/>
<feature type="transmembrane region" description="Helical" evidence="4">
    <location>
        <begin position="255"/>
        <end position="276"/>
    </location>
</feature>
<feature type="transmembrane region" description="Helical" evidence="4">
    <location>
        <begin position="145"/>
        <end position="171"/>
    </location>
</feature>
<organism evidence="6 7">
    <name type="scientific">Zavarzinia compransoris</name>
    <dbReference type="NCBI Taxonomy" id="1264899"/>
    <lineage>
        <taxon>Bacteria</taxon>
        <taxon>Pseudomonadati</taxon>
        <taxon>Pseudomonadota</taxon>
        <taxon>Alphaproteobacteria</taxon>
        <taxon>Rhodospirillales</taxon>
        <taxon>Zavarziniaceae</taxon>
        <taxon>Zavarzinia</taxon>
    </lineage>
</organism>
<gene>
    <name evidence="6" type="ORF">DKG75_07600</name>
</gene>
<dbReference type="OrthoDB" id="9797953at2"/>
<dbReference type="GO" id="GO:0022857">
    <property type="term" value="F:transmembrane transporter activity"/>
    <property type="evidence" value="ECO:0007669"/>
    <property type="project" value="InterPro"/>
</dbReference>
<feature type="transmembrane region" description="Helical" evidence="4">
    <location>
        <begin position="373"/>
        <end position="391"/>
    </location>
</feature>
<evidence type="ECO:0000256" key="1">
    <source>
        <dbReference type="ARBA" id="ARBA00022692"/>
    </source>
</evidence>